<accession>A0ABU8N2D7</accession>
<sequence length="86" mass="9843">MTVRFDDLDTGWRFSAVRPPDIRIELHWVHARGMWLQGTVVGDGAPTQDPIPVALRSPEGLDDEERRQDAAEIAREHLERLGAWTR</sequence>
<protein>
    <submittedName>
        <fullName evidence="1">Uncharacterized protein</fullName>
    </submittedName>
</protein>
<reference evidence="1 2" key="1">
    <citation type="submission" date="2024-03" db="EMBL/GenBank/DDBJ databases">
        <title>Actinomycetospora sp. OC33-EN06, a novel actinomycete isolated from wild orchid (Aerides multiflora).</title>
        <authorList>
            <person name="Suriyachadkun C."/>
        </authorList>
    </citation>
    <scope>NUCLEOTIDE SEQUENCE [LARGE SCALE GENOMIC DNA]</scope>
    <source>
        <strain evidence="1 2">OC33-EN06</strain>
    </source>
</reference>
<dbReference type="Proteomes" id="UP001370100">
    <property type="component" value="Unassembled WGS sequence"/>
</dbReference>
<dbReference type="EMBL" id="JBBEGL010000002">
    <property type="protein sequence ID" value="MEJ2886125.1"/>
    <property type="molecule type" value="Genomic_DNA"/>
</dbReference>
<name>A0ABU8N2D7_9PSEU</name>
<comment type="caution">
    <text evidence="1">The sequence shown here is derived from an EMBL/GenBank/DDBJ whole genome shotgun (WGS) entry which is preliminary data.</text>
</comment>
<dbReference type="RefSeq" id="WP_337712613.1">
    <property type="nucleotide sequence ID" value="NZ_JBBEGL010000002.1"/>
</dbReference>
<evidence type="ECO:0000313" key="2">
    <source>
        <dbReference type="Proteomes" id="UP001370100"/>
    </source>
</evidence>
<proteinExistence type="predicted"/>
<keyword evidence="2" id="KW-1185">Reference proteome</keyword>
<evidence type="ECO:0000313" key="1">
    <source>
        <dbReference type="EMBL" id="MEJ2886125.1"/>
    </source>
</evidence>
<organism evidence="1 2">
    <name type="scientific">Actinomycetospora aeridis</name>
    <dbReference type="NCBI Taxonomy" id="3129231"/>
    <lineage>
        <taxon>Bacteria</taxon>
        <taxon>Bacillati</taxon>
        <taxon>Actinomycetota</taxon>
        <taxon>Actinomycetes</taxon>
        <taxon>Pseudonocardiales</taxon>
        <taxon>Pseudonocardiaceae</taxon>
        <taxon>Actinomycetospora</taxon>
    </lineage>
</organism>
<gene>
    <name evidence="1" type="ORF">WCD41_06650</name>
</gene>